<keyword evidence="3" id="KW-1185">Reference proteome</keyword>
<evidence type="ECO:0000313" key="3">
    <source>
        <dbReference type="Proteomes" id="UP001271007"/>
    </source>
</evidence>
<sequence length="174" mass="19274">MPGRLLPKYDPEHADYVGSPTTSRASSESTAASDNQAHGGVAHHAIRDATEGHGTIRTREWFIENGCTRRDLIQAIQLAAKWIVEQTPQTSEAMLQRRRIFGRIRNDIEDSPNPRDDSGPALGRSTLTFMELCNIVATRSIGLNDRGFSTLSQSELATACDWILRKVQAVLDED</sequence>
<evidence type="ECO:0000256" key="1">
    <source>
        <dbReference type="SAM" id="MobiDB-lite"/>
    </source>
</evidence>
<accession>A0AAJ0D666</accession>
<name>A0AAJ0D666_9PEZI</name>
<dbReference type="Proteomes" id="UP001271007">
    <property type="component" value="Unassembled WGS sequence"/>
</dbReference>
<organism evidence="2 3">
    <name type="scientific">Extremus antarcticus</name>
    <dbReference type="NCBI Taxonomy" id="702011"/>
    <lineage>
        <taxon>Eukaryota</taxon>
        <taxon>Fungi</taxon>
        <taxon>Dikarya</taxon>
        <taxon>Ascomycota</taxon>
        <taxon>Pezizomycotina</taxon>
        <taxon>Dothideomycetes</taxon>
        <taxon>Dothideomycetidae</taxon>
        <taxon>Mycosphaerellales</taxon>
        <taxon>Extremaceae</taxon>
        <taxon>Extremus</taxon>
    </lineage>
</organism>
<protein>
    <submittedName>
        <fullName evidence="2">Uncharacterized protein</fullName>
    </submittedName>
</protein>
<gene>
    <name evidence="2" type="ORF">LTR09_011750</name>
</gene>
<dbReference type="EMBL" id="JAWDJX010000079">
    <property type="protein sequence ID" value="KAK3046819.1"/>
    <property type="molecule type" value="Genomic_DNA"/>
</dbReference>
<feature type="compositionally biased region" description="Low complexity" evidence="1">
    <location>
        <begin position="19"/>
        <end position="33"/>
    </location>
</feature>
<proteinExistence type="predicted"/>
<comment type="caution">
    <text evidence="2">The sequence shown here is derived from an EMBL/GenBank/DDBJ whole genome shotgun (WGS) entry which is preliminary data.</text>
</comment>
<evidence type="ECO:0000313" key="2">
    <source>
        <dbReference type="EMBL" id="KAK3046819.1"/>
    </source>
</evidence>
<dbReference type="AlphaFoldDB" id="A0AAJ0D666"/>
<feature type="region of interest" description="Disordered" evidence="1">
    <location>
        <begin position="1"/>
        <end position="41"/>
    </location>
</feature>
<reference evidence="2" key="1">
    <citation type="submission" date="2023-04" db="EMBL/GenBank/DDBJ databases">
        <title>Black Yeasts Isolated from many extreme environments.</title>
        <authorList>
            <person name="Coleine C."/>
            <person name="Stajich J.E."/>
            <person name="Selbmann L."/>
        </authorList>
    </citation>
    <scope>NUCLEOTIDE SEQUENCE</scope>
    <source>
        <strain evidence="2">CCFEE 5312</strain>
    </source>
</reference>